<comment type="caution">
    <text evidence="2">The sequence shown here is derived from an EMBL/GenBank/DDBJ whole genome shotgun (WGS) entry which is preliminary data.</text>
</comment>
<dbReference type="EMBL" id="VSSQ01113512">
    <property type="protein sequence ID" value="MPN49870.1"/>
    <property type="molecule type" value="Genomic_DNA"/>
</dbReference>
<dbReference type="InterPro" id="IPR037185">
    <property type="entry name" value="EmrE-like"/>
</dbReference>
<proteinExistence type="predicted"/>
<organism evidence="2">
    <name type="scientific">bioreactor metagenome</name>
    <dbReference type="NCBI Taxonomy" id="1076179"/>
    <lineage>
        <taxon>unclassified sequences</taxon>
        <taxon>metagenomes</taxon>
        <taxon>ecological metagenomes</taxon>
    </lineage>
</organism>
<reference evidence="2" key="1">
    <citation type="submission" date="2019-08" db="EMBL/GenBank/DDBJ databases">
        <authorList>
            <person name="Kucharzyk K."/>
            <person name="Murdoch R.W."/>
            <person name="Higgins S."/>
            <person name="Loffler F."/>
        </authorList>
    </citation>
    <scope>NUCLEOTIDE SEQUENCE</scope>
</reference>
<keyword evidence="1" id="KW-0472">Membrane</keyword>
<evidence type="ECO:0000313" key="2">
    <source>
        <dbReference type="EMBL" id="MPN49870.1"/>
    </source>
</evidence>
<keyword evidence="1" id="KW-1133">Transmembrane helix</keyword>
<sequence>MALLSLVSLKLFFLGLDCLSRAGAGNIGIPLIVGCNIAAFSLYSLLFLKERLSRIEIAGMLAVPAGIIVIAIR</sequence>
<dbReference type="SUPFAM" id="SSF103481">
    <property type="entry name" value="Multidrug resistance efflux transporter EmrE"/>
    <property type="match status" value="1"/>
</dbReference>
<dbReference type="AlphaFoldDB" id="A0A645IFI5"/>
<feature type="transmembrane region" description="Helical" evidence="1">
    <location>
        <begin position="28"/>
        <end position="48"/>
    </location>
</feature>
<dbReference type="Gene3D" id="1.10.3730.20">
    <property type="match status" value="1"/>
</dbReference>
<name>A0A645IFI5_9ZZZZ</name>
<feature type="transmembrane region" description="Helical" evidence="1">
    <location>
        <begin position="55"/>
        <end position="72"/>
    </location>
</feature>
<protein>
    <recommendedName>
        <fullName evidence="3">EamA domain-containing protein</fullName>
    </recommendedName>
</protein>
<accession>A0A645IFI5</accession>
<gene>
    <name evidence="2" type="ORF">SDC9_197494</name>
</gene>
<evidence type="ECO:0008006" key="3">
    <source>
        <dbReference type="Google" id="ProtNLM"/>
    </source>
</evidence>
<keyword evidence="1" id="KW-0812">Transmembrane</keyword>
<evidence type="ECO:0000256" key="1">
    <source>
        <dbReference type="SAM" id="Phobius"/>
    </source>
</evidence>